<dbReference type="GO" id="GO:0004672">
    <property type="term" value="F:protein kinase activity"/>
    <property type="evidence" value="ECO:0007669"/>
    <property type="project" value="InterPro"/>
</dbReference>
<dbReference type="InterPro" id="IPR032675">
    <property type="entry name" value="LRR_dom_sf"/>
</dbReference>
<dbReference type="Gene3D" id="1.10.510.10">
    <property type="entry name" value="Transferase(Phosphotransferase) domain 1"/>
    <property type="match status" value="1"/>
</dbReference>
<gene>
    <name evidence="13" type="ORF">KP509_15G052500</name>
</gene>
<evidence type="ECO:0000256" key="3">
    <source>
        <dbReference type="ARBA" id="ARBA00022692"/>
    </source>
</evidence>
<dbReference type="CDD" id="cd14066">
    <property type="entry name" value="STKc_IRAK"/>
    <property type="match status" value="1"/>
</dbReference>
<keyword evidence="8 11" id="KW-1133">Transmembrane helix</keyword>
<protein>
    <recommendedName>
        <fullName evidence="12">Protein kinase domain-containing protein</fullName>
    </recommendedName>
</protein>
<evidence type="ECO:0000256" key="9">
    <source>
        <dbReference type="ARBA" id="ARBA00023136"/>
    </source>
</evidence>
<evidence type="ECO:0000256" key="5">
    <source>
        <dbReference type="ARBA" id="ARBA00022737"/>
    </source>
</evidence>
<evidence type="ECO:0000256" key="4">
    <source>
        <dbReference type="ARBA" id="ARBA00022729"/>
    </source>
</evidence>
<evidence type="ECO:0000256" key="6">
    <source>
        <dbReference type="ARBA" id="ARBA00022741"/>
    </source>
</evidence>
<dbReference type="GO" id="GO:0016020">
    <property type="term" value="C:membrane"/>
    <property type="evidence" value="ECO:0007669"/>
    <property type="project" value="UniProtKB-SubCell"/>
</dbReference>
<keyword evidence="14" id="KW-1185">Reference proteome</keyword>
<dbReference type="Gene3D" id="3.30.200.20">
    <property type="entry name" value="Phosphorylase Kinase, domain 1"/>
    <property type="match status" value="1"/>
</dbReference>
<proteinExistence type="predicted"/>
<dbReference type="GO" id="GO:0005524">
    <property type="term" value="F:ATP binding"/>
    <property type="evidence" value="ECO:0007669"/>
    <property type="project" value="UniProtKB-KW"/>
</dbReference>
<dbReference type="InterPro" id="IPR013210">
    <property type="entry name" value="LRR_N_plant-typ"/>
</dbReference>
<keyword evidence="5" id="KW-0677">Repeat</keyword>
<dbReference type="InterPro" id="IPR011009">
    <property type="entry name" value="Kinase-like_dom_sf"/>
</dbReference>
<evidence type="ECO:0000313" key="13">
    <source>
        <dbReference type="EMBL" id="KAH7404990.1"/>
    </source>
</evidence>
<evidence type="ECO:0000256" key="8">
    <source>
        <dbReference type="ARBA" id="ARBA00022989"/>
    </source>
</evidence>
<dbReference type="PANTHER" id="PTHR48007:SF4">
    <property type="entry name" value="LEUCINE-RICH REPEAT RECEPTOR-LIKE PROTEIN KINASE PXC1"/>
    <property type="match status" value="1"/>
</dbReference>
<keyword evidence="10" id="KW-0325">Glycoprotein</keyword>
<dbReference type="Gene3D" id="3.80.10.10">
    <property type="entry name" value="Ribonuclease Inhibitor"/>
    <property type="match status" value="2"/>
</dbReference>
<dbReference type="AlphaFoldDB" id="A0A8T2T738"/>
<keyword evidence="6" id="KW-0547">Nucleotide-binding</keyword>
<dbReference type="SUPFAM" id="SSF56112">
    <property type="entry name" value="Protein kinase-like (PK-like)"/>
    <property type="match status" value="1"/>
</dbReference>
<evidence type="ECO:0000256" key="11">
    <source>
        <dbReference type="SAM" id="Phobius"/>
    </source>
</evidence>
<dbReference type="FunFam" id="3.30.200.20:FF:000307">
    <property type="entry name" value="pollen receptor-like kinase 1"/>
    <property type="match status" value="1"/>
</dbReference>
<feature type="transmembrane region" description="Helical" evidence="11">
    <location>
        <begin position="336"/>
        <end position="364"/>
    </location>
</feature>
<dbReference type="PROSITE" id="PS50011">
    <property type="entry name" value="PROTEIN_KINASE_DOM"/>
    <property type="match status" value="1"/>
</dbReference>
<accession>A0A8T2T738</accession>
<name>A0A8T2T738_CERRI</name>
<evidence type="ECO:0000256" key="10">
    <source>
        <dbReference type="ARBA" id="ARBA00023180"/>
    </source>
</evidence>
<dbReference type="Pfam" id="PF00560">
    <property type="entry name" value="LRR_1"/>
    <property type="match status" value="2"/>
</dbReference>
<dbReference type="InterPro" id="IPR001245">
    <property type="entry name" value="Ser-Thr/Tyr_kinase_cat_dom"/>
</dbReference>
<evidence type="ECO:0000313" key="14">
    <source>
        <dbReference type="Proteomes" id="UP000825935"/>
    </source>
</evidence>
<keyword evidence="4" id="KW-0732">Signal</keyword>
<dbReference type="Proteomes" id="UP000825935">
    <property type="component" value="Chromosome 15"/>
</dbReference>
<feature type="domain" description="Protein kinase" evidence="12">
    <location>
        <begin position="416"/>
        <end position="695"/>
    </location>
</feature>
<dbReference type="EMBL" id="CM035420">
    <property type="protein sequence ID" value="KAH7404990.1"/>
    <property type="molecule type" value="Genomic_DNA"/>
</dbReference>
<dbReference type="Pfam" id="PF07714">
    <property type="entry name" value="PK_Tyr_Ser-Thr"/>
    <property type="match status" value="1"/>
</dbReference>
<comment type="subcellular location">
    <subcellularLocation>
        <location evidence="1">Membrane</location>
    </subcellularLocation>
</comment>
<dbReference type="InterPro" id="IPR046959">
    <property type="entry name" value="PRK1-6/SRF4-like"/>
</dbReference>
<reference evidence="13" key="1">
    <citation type="submission" date="2021-08" db="EMBL/GenBank/DDBJ databases">
        <title>WGS assembly of Ceratopteris richardii.</title>
        <authorList>
            <person name="Marchant D.B."/>
            <person name="Chen G."/>
            <person name="Jenkins J."/>
            <person name="Shu S."/>
            <person name="Leebens-Mack J."/>
            <person name="Grimwood J."/>
            <person name="Schmutz J."/>
            <person name="Soltis P."/>
            <person name="Soltis D."/>
            <person name="Chen Z.-H."/>
        </authorList>
    </citation>
    <scope>NUCLEOTIDE SEQUENCE</scope>
    <source>
        <strain evidence="13">Whitten #5841</strain>
        <tissue evidence="13">Leaf</tissue>
    </source>
</reference>
<dbReference type="InterPro" id="IPR001611">
    <property type="entry name" value="Leu-rich_rpt"/>
</dbReference>
<keyword evidence="7" id="KW-0067">ATP-binding</keyword>
<sequence length="710" mass="77276">MLWLMSFTTYTSAAAARAEGVALIKNPCGVEISLVRVNTDDREMPRHSAAALLRGLALSILFLLTGSLKFCIAQQSSTVYNDTKTLLEFKASADPHNSLVDWSSSDCCLPSSPWIGVTCQQGRVWRLVLAGVPLSGDMEALSSLSELRVLSISDSKLHGFLPNLSNWRFLWLLNLSSNMLSGPIPLSIGSLTRLWRVDLSRNLFSGAIPSSINSLPRLLTLSVHSNALNGSIPSLRLPSLTSLFLQQNNLSGSIPPLYLPNLTSFDVSANNLSGLIPSSLTNFPPTAFLGNVNLCGRPLGPCKNSIMSNPASPMLVPSHPGTFHPHPPSSKVTSKLSYGAIIAIVIGDVIILLLLILIFVVYYWKRGHSYGEVCKKTKAEEDAHYLSSLQVPDMNDRNKLVFFSDVRRFELEDLLRASAEMLGKGSFGTTYKAVLEDGHAVTVKRLKEIAPSGRREFDQHMQLIGSLHHPNIVPLRAYYSAKDEKLLVYDYMPNGSLYTLLHGNKGPNNAPLDWAARSTVAFGTAKGLAYLHEESAAAKFPHGNVKSSNILIDRNGNPCIADIGLTSLINAATPQVSWLGYRAPELGESKKVSHKADVYSYGVLLLELLTGRTPAKALRDDGIDLPRWVQSVVREEWTAEVFDVDLMHLNPPEDHLVSLLQVAMACVSTSPEQRPTMAQVVSMIQGISLPVHVPVTSSPSSVPSPSPPPS</sequence>
<evidence type="ECO:0000259" key="12">
    <source>
        <dbReference type="PROSITE" id="PS50011"/>
    </source>
</evidence>
<dbReference type="Pfam" id="PF08263">
    <property type="entry name" value="LRRNT_2"/>
    <property type="match status" value="1"/>
</dbReference>
<comment type="caution">
    <text evidence="13">The sequence shown here is derived from an EMBL/GenBank/DDBJ whole genome shotgun (WGS) entry which is preliminary data.</text>
</comment>
<evidence type="ECO:0000256" key="1">
    <source>
        <dbReference type="ARBA" id="ARBA00004370"/>
    </source>
</evidence>
<dbReference type="FunFam" id="3.80.10.10:FF:000041">
    <property type="entry name" value="LRR receptor-like serine/threonine-protein kinase ERECTA"/>
    <property type="match status" value="1"/>
</dbReference>
<keyword evidence="3 11" id="KW-0812">Transmembrane</keyword>
<evidence type="ECO:0000256" key="7">
    <source>
        <dbReference type="ARBA" id="ARBA00022840"/>
    </source>
</evidence>
<dbReference type="SUPFAM" id="SSF52058">
    <property type="entry name" value="L domain-like"/>
    <property type="match status" value="1"/>
</dbReference>
<keyword evidence="9 11" id="KW-0472">Membrane</keyword>
<dbReference type="FunFam" id="1.10.510.10:FF:000095">
    <property type="entry name" value="protein STRUBBELIG-RECEPTOR FAMILY 8"/>
    <property type="match status" value="1"/>
</dbReference>
<dbReference type="PANTHER" id="PTHR48007">
    <property type="entry name" value="LEUCINE-RICH REPEAT RECEPTOR-LIKE PROTEIN KINASE PXC1"/>
    <property type="match status" value="1"/>
</dbReference>
<evidence type="ECO:0000256" key="2">
    <source>
        <dbReference type="ARBA" id="ARBA00022614"/>
    </source>
</evidence>
<organism evidence="13 14">
    <name type="scientific">Ceratopteris richardii</name>
    <name type="common">Triangle waterfern</name>
    <dbReference type="NCBI Taxonomy" id="49495"/>
    <lineage>
        <taxon>Eukaryota</taxon>
        <taxon>Viridiplantae</taxon>
        <taxon>Streptophyta</taxon>
        <taxon>Embryophyta</taxon>
        <taxon>Tracheophyta</taxon>
        <taxon>Polypodiopsida</taxon>
        <taxon>Polypodiidae</taxon>
        <taxon>Polypodiales</taxon>
        <taxon>Pteridineae</taxon>
        <taxon>Pteridaceae</taxon>
        <taxon>Parkerioideae</taxon>
        <taxon>Ceratopteris</taxon>
    </lineage>
</organism>
<dbReference type="OrthoDB" id="4062651at2759"/>
<dbReference type="InterPro" id="IPR000719">
    <property type="entry name" value="Prot_kinase_dom"/>
</dbReference>
<keyword evidence="2" id="KW-0433">Leucine-rich repeat</keyword>